<comment type="caution">
    <text evidence="2">The sequence shown here is derived from an EMBL/GenBank/DDBJ whole genome shotgun (WGS) entry which is preliminary data.</text>
</comment>
<accession>A0AAV1S8E0</accession>
<keyword evidence="3" id="KW-1185">Reference proteome</keyword>
<evidence type="ECO:0000313" key="3">
    <source>
        <dbReference type="Proteomes" id="UP001314170"/>
    </source>
</evidence>
<feature type="compositionally biased region" description="Low complexity" evidence="1">
    <location>
        <begin position="32"/>
        <end position="47"/>
    </location>
</feature>
<dbReference type="AlphaFoldDB" id="A0AAV1S8E0"/>
<dbReference type="PROSITE" id="PS51257">
    <property type="entry name" value="PROKAR_LIPOPROTEIN"/>
    <property type="match status" value="1"/>
</dbReference>
<protein>
    <submittedName>
        <fullName evidence="2">Uncharacterized protein</fullName>
    </submittedName>
</protein>
<name>A0AAV1S8E0_9ROSI</name>
<evidence type="ECO:0000313" key="2">
    <source>
        <dbReference type="EMBL" id="CAK7347681.1"/>
    </source>
</evidence>
<evidence type="ECO:0000256" key="1">
    <source>
        <dbReference type="SAM" id="MobiDB-lite"/>
    </source>
</evidence>
<dbReference type="EMBL" id="CAWUPB010001173">
    <property type="protein sequence ID" value="CAK7347681.1"/>
    <property type="molecule type" value="Genomic_DNA"/>
</dbReference>
<gene>
    <name evidence="2" type="ORF">DCAF_LOCUS20369</name>
</gene>
<dbReference type="Proteomes" id="UP001314170">
    <property type="component" value="Unassembled WGS sequence"/>
</dbReference>
<proteinExistence type="predicted"/>
<reference evidence="2 3" key="1">
    <citation type="submission" date="2024-01" db="EMBL/GenBank/DDBJ databases">
        <authorList>
            <person name="Waweru B."/>
        </authorList>
    </citation>
    <scope>NUCLEOTIDE SEQUENCE [LARGE SCALE GENOMIC DNA]</scope>
</reference>
<sequence length="55" mass="5757">MNLRSISSVIEDAKSYKSVQQYGSSIACNRDTTCSSTSMSTPSIGTTPPAPAVTE</sequence>
<feature type="region of interest" description="Disordered" evidence="1">
    <location>
        <begin position="31"/>
        <end position="55"/>
    </location>
</feature>
<organism evidence="2 3">
    <name type="scientific">Dovyalis caffra</name>
    <dbReference type="NCBI Taxonomy" id="77055"/>
    <lineage>
        <taxon>Eukaryota</taxon>
        <taxon>Viridiplantae</taxon>
        <taxon>Streptophyta</taxon>
        <taxon>Embryophyta</taxon>
        <taxon>Tracheophyta</taxon>
        <taxon>Spermatophyta</taxon>
        <taxon>Magnoliopsida</taxon>
        <taxon>eudicotyledons</taxon>
        <taxon>Gunneridae</taxon>
        <taxon>Pentapetalae</taxon>
        <taxon>rosids</taxon>
        <taxon>fabids</taxon>
        <taxon>Malpighiales</taxon>
        <taxon>Salicaceae</taxon>
        <taxon>Flacourtieae</taxon>
        <taxon>Dovyalis</taxon>
    </lineage>
</organism>